<reference evidence="2 3" key="1">
    <citation type="journal article" date="2018" name="IMA Fungus">
        <title>IMA Genome-F 9: Draft genome sequence of Annulohypoxylon stygium, Aspergillus mulundensis, Berkeleyomyces basicola (syn. Thielaviopsis basicola), Ceratocystis smalleyi, two Cercospora beticola strains, Coleophoma cylindrospora, Fusarium fracticaudum, Phialophora cf. hyalina, and Morchella septimelata.</title>
        <authorList>
            <person name="Wingfield B.D."/>
            <person name="Bills G.F."/>
            <person name="Dong Y."/>
            <person name="Huang W."/>
            <person name="Nel W.J."/>
            <person name="Swalarsk-Parry B.S."/>
            <person name="Vaghefi N."/>
            <person name="Wilken P.M."/>
            <person name="An Z."/>
            <person name="de Beer Z.W."/>
            <person name="De Vos L."/>
            <person name="Chen L."/>
            <person name="Duong T.A."/>
            <person name="Gao Y."/>
            <person name="Hammerbacher A."/>
            <person name="Kikkert J.R."/>
            <person name="Li Y."/>
            <person name="Li H."/>
            <person name="Li K."/>
            <person name="Li Q."/>
            <person name="Liu X."/>
            <person name="Ma X."/>
            <person name="Naidoo K."/>
            <person name="Pethybridge S.J."/>
            <person name="Sun J."/>
            <person name="Steenkamp E.T."/>
            <person name="van der Nest M.A."/>
            <person name="van Wyk S."/>
            <person name="Wingfield M.J."/>
            <person name="Xiong C."/>
            <person name="Yue Q."/>
            <person name="Zhang X."/>
        </authorList>
    </citation>
    <scope>NUCLEOTIDE SEQUENCE [LARGE SCALE GENOMIC DNA]</scope>
    <source>
        <strain evidence="2 3">BP6252</strain>
    </source>
</reference>
<name>A0A3D8SFM3_9HELO</name>
<dbReference type="AlphaFoldDB" id="A0A3D8SFM3"/>
<organism evidence="2 3">
    <name type="scientific">Coleophoma cylindrospora</name>
    <dbReference type="NCBI Taxonomy" id="1849047"/>
    <lineage>
        <taxon>Eukaryota</taxon>
        <taxon>Fungi</taxon>
        <taxon>Dikarya</taxon>
        <taxon>Ascomycota</taxon>
        <taxon>Pezizomycotina</taxon>
        <taxon>Leotiomycetes</taxon>
        <taxon>Helotiales</taxon>
        <taxon>Dermateaceae</taxon>
        <taxon>Coleophoma</taxon>
    </lineage>
</organism>
<dbReference type="Proteomes" id="UP000256645">
    <property type="component" value="Unassembled WGS sequence"/>
</dbReference>
<protein>
    <submittedName>
        <fullName evidence="2">Uncharacterized protein</fullName>
    </submittedName>
</protein>
<proteinExistence type="predicted"/>
<keyword evidence="3" id="KW-1185">Reference proteome</keyword>
<dbReference type="EMBL" id="PDLM01000002">
    <property type="protein sequence ID" value="RDW84558.1"/>
    <property type="molecule type" value="Genomic_DNA"/>
</dbReference>
<evidence type="ECO:0000313" key="3">
    <source>
        <dbReference type="Proteomes" id="UP000256645"/>
    </source>
</evidence>
<accession>A0A3D8SFM3</accession>
<gene>
    <name evidence="2" type="ORF">BP6252_02148</name>
</gene>
<evidence type="ECO:0000256" key="1">
    <source>
        <dbReference type="SAM" id="Coils"/>
    </source>
</evidence>
<evidence type="ECO:0000313" key="2">
    <source>
        <dbReference type="EMBL" id="RDW84558.1"/>
    </source>
</evidence>
<keyword evidence="1" id="KW-0175">Coiled coil</keyword>
<feature type="coiled-coil region" evidence="1">
    <location>
        <begin position="318"/>
        <end position="348"/>
    </location>
</feature>
<dbReference type="OrthoDB" id="3564687at2759"/>
<comment type="caution">
    <text evidence="2">The sequence shown here is derived from an EMBL/GenBank/DDBJ whole genome shotgun (WGS) entry which is preliminary data.</text>
</comment>
<sequence>MSGSTSLEEQIAQINHMNRLLGKLDKEMLSLSREQVRQKTDIKLEADKTEFRRVREDVVKALRAIESNTFQSLAQNSTDILQHVEGIGAALISATTNLNQAWSKHCEDERAAQQHMAYIRRLAIRKLRQQYWEQKCRLIDGEDAARDQDTNERGLQGLPLERKSQVAYNTTNLTPTPSAVNINETNSIKDPADITESPRSIEILSEIDHEISRLEADQDAVSGKLKAEQVAHARAASQIIDLQGKISLLEQTLTTTNQALQQLRDEKGPTKSGQCKRPVQSDGDLYITPSLRREGSLPNIKDQQFLEKEGYVIVGPELNELKVTAEELRKEKEEHAATVSQLVDLQEQVQLLSASTDSGDFMKCLKKLKPSKSRTYLNVQYQLDQATTALNTEKSKHTATTEQVKALEKKMQLQEPLVEVGQLVRRRFLEKSKRALVDGGVVESRSEANVKAIEAGVDAAFLGNAHADAALFALGYLDHADSKALFEELYGCPIIHPPTRALRFPKLTELFNMRATMGFCSSFTAHTLSEAQDARFKTLERECIAFLGEIRQQGNGKDEELSLTAFEWHAGVEARLQEMRAIVGHILGLENQRSHDRF</sequence>